<feature type="domain" description="DUF6036" evidence="1">
    <location>
        <begin position="24"/>
        <end position="174"/>
    </location>
</feature>
<sequence length="282" mass="32046">MTPRAQFDAEYIQSELRDVGTALQAEVTVFLIGGGAMAFRGLKDTTKDIDLVATSETAFNRLLAGLDDQGYEKVSDLDETYQQLGARLCVENPDGCRIDVFNRQVANKLIFSDAMRQRSEEYLTSNEFTVRLTALEDIFLFKTVAKRPDDIDDMNTLVQTTLDFSAIEEEIATQVELLGGKQFTTHVRESLDELYEQYEIQTPLEDVIDDYYAQYMNELEVRLVLSEDDPLSVEAIADKRDLNRDHVVEQLQQLEAFGYVEQTDAGFADTGKRDAFNEEPDR</sequence>
<organism evidence="2 3">
    <name type="scientific">Halonotius pteroides</name>
    <dbReference type="NCBI Taxonomy" id="268735"/>
    <lineage>
        <taxon>Archaea</taxon>
        <taxon>Methanobacteriati</taxon>
        <taxon>Methanobacteriota</taxon>
        <taxon>Stenosarchaea group</taxon>
        <taxon>Halobacteria</taxon>
        <taxon>Halobacteriales</taxon>
        <taxon>Haloferacaceae</taxon>
        <taxon>Halonotius</taxon>
    </lineage>
</organism>
<dbReference type="Pfam" id="PF19502">
    <property type="entry name" value="DUF6036"/>
    <property type="match status" value="1"/>
</dbReference>
<evidence type="ECO:0000313" key="2">
    <source>
        <dbReference type="EMBL" id="RJX50092.1"/>
    </source>
</evidence>
<dbReference type="OrthoDB" id="12113at2157"/>
<dbReference type="Proteomes" id="UP000281564">
    <property type="component" value="Unassembled WGS sequence"/>
</dbReference>
<dbReference type="SUPFAM" id="SSF81301">
    <property type="entry name" value="Nucleotidyltransferase"/>
    <property type="match status" value="1"/>
</dbReference>
<dbReference type="Gene3D" id="3.30.460.40">
    <property type="match status" value="1"/>
</dbReference>
<evidence type="ECO:0000313" key="3">
    <source>
        <dbReference type="Proteomes" id="UP000281564"/>
    </source>
</evidence>
<keyword evidence="3" id="KW-1185">Reference proteome</keyword>
<proteinExistence type="predicted"/>
<gene>
    <name evidence="2" type="ORF">DP106_06350</name>
</gene>
<dbReference type="InterPro" id="IPR045792">
    <property type="entry name" value="DUF6036"/>
</dbReference>
<accession>A0A3A6Q086</accession>
<dbReference type="AlphaFoldDB" id="A0A3A6Q086"/>
<evidence type="ECO:0000259" key="1">
    <source>
        <dbReference type="Pfam" id="PF19502"/>
    </source>
</evidence>
<comment type="caution">
    <text evidence="2">The sequence shown here is derived from an EMBL/GenBank/DDBJ whole genome shotgun (WGS) entry which is preliminary data.</text>
</comment>
<name>A0A3A6Q086_9EURY</name>
<dbReference type="InterPro" id="IPR036390">
    <property type="entry name" value="WH_DNA-bd_sf"/>
</dbReference>
<reference evidence="2 3" key="1">
    <citation type="submission" date="2018-06" db="EMBL/GenBank/DDBJ databases">
        <title>Halonotius sp. F13-13 a new haloarchaeeon isolated from a solar saltern from Isla Cristina, Huelva, Spain.</title>
        <authorList>
            <person name="Duran-Viseras A."/>
            <person name="Sanchez-Porro C."/>
            <person name="Ventosa A."/>
        </authorList>
    </citation>
    <scope>NUCLEOTIDE SEQUENCE [LARGE SCALE GENOMIC DNA]</scope>
    <source>
        <strain evidence="2 3">CECT 7525</strain>
    </source>
</reference>
<dbReference type="EMBL" id="QMDW01000007">
    <property type="protein sequence ID" value="RJX50092.1"/>
    <property type="molecule type" value="Genomic_DNA"/>
</dbReference>
<dbReference type="RefSeq" id="WP_120084152.1">
    <property type="nucleotide sequence ID" value="NZ_QMDW01000007.1"/>
</dbReference>
<protein>
    <recommendedName>
        <fullName evidence="1">DUF6036 domain-containing protein</fullName>
    </recommendedName>
</protein>
<dbReference type="InterPro" id="IPR043519">
    <property type="entry name" value="NT_sf"/>
</dbReference>
<dbReference type="SUPFAM" id="SSF46785">
    <property type="entry name" value="Winged helix' DNA-binding domain"/>
    <property type="match status" value="1"/>
</dbReference>